<evidence type="ECO:0000313" key="6">
    <source>
        <dbReference type="Proteomes" id="UP000600547"/>
    </source>
</evidence>
<dbReference type="SUPFAM" id="SSF47413">
    <property type="entry name" value="lambda repressor-like DNA-binding domains"/>
    <property type="match status" value="1"/>
</dbReference>
<dbReference type="Proteomes" id="UP000600547">
    <property type="component" value="Unassembled WGS sequence"/>
</dbReference>
<dbReference type="Pfam" id="PF00356">
    <property type="entry name" value="LacI"/>
    <property type="match status" value="1"/>
</dbReference>
<dbReference type="SMART" id="SM00354">
    <property type="entry name" value="HTH_LACI"/>
    <property type="match status" value="1"/>
</dbReference>
<dbReference type="InterPro" id="IPR001761">
    <property type="entry name" value="Peripla_BP/Lac1_sug-bd_dom"/>
</dbReference>
<comment type="caution">
    <text evidence="5">The sequence shown here is derived from an EMBL/GenBank/DDBJ whole genome shotgun (WGS) entry which is preliminary data.</text>
</comment>
<evidence type="ECO:0000259" key="4">
    <source>
        <dbReference type="PROSITE" id="PS50932"/>
    </source>
</evidence>
<dbReference type="Gene3D" id="3.40.50.2300">
    <property type="match status" value="2"/>
</dbReference>
<sequence>MNARPTMQDVARLAGVSIKTVSRVVNNEPRVDPDTRARVQATIDELGFRRNEQARSLRPGQSSSLIGLVSGDLGNPFYSAIARGIEEITYEHGHLLLTASSEEQPERERQLIETYLQHNVAGLIVAPTLDAARTITPELLRGVPLVSVDRPVSDPDPFDTVLLDNRAGARRAVTQLIHDGHTRIAIIDGNPRVYTGQERTAGYLDALREAGITPQPNLMIHGHHGARHAEQATHALLSQEQRPSAIFATNNRIATGVIRALHARRRTLAVASFDDFEFADVINLPLTLVSYDAMDLGRAAAARLMQRIQGDASAPQRLTQPVTLRVPGDSS</sequence>
<evidence type="ECO:0000256" key="2">
    <source>
        <dbReference type="ARBA" id="ARBA00023125"/>
    </source>
</evidence>
<dbReference type="EMBL" id="BMQG01000018">
    <property type="protein sequence ID" value="GGM56010.1"/>
    <property type="molecule type" value="Genomic_DNA"/>
</dbReference>
<keyword evidence="3" id="KW-0804">Transcription</keyword>
<dbReference type="PANTHER" id="PTHR30146:SF109">
    <property type="entry name" value="HTH-TYPE TRANSCRIPTIONAL REGULATOR GALS"/>
    <property type="match status" value="1"/>
</dbReference>
<reference evidence="6" key="1">
    <citation type="journal article" date="2019" name="Int. J. Syst. Evol. Microbiol.">
        <title>The Global Catalogue of Microorganisms (GCM) 10K type strain sequencing project: providing services to taxonomists for standard genome sequencing and annotation.</title>
        <authorList>
            <consortium name="The Broad Institute Genomics Platform"/>
            <consortium name="The Broad Institute Genome Sequencing Center for Infectious Disease"/>
            <person name="Wu L."/>
            <person name="Ma J."/>
        </authorList>
    </citation>
    <scope>NUCLEOTIDE SEQUENCE [LARGE SCALE GENOMIC DNA]</scope>
    <source>
        <strain evidence="6">JCM 31047</strain>
    </source>
</reference>
<dbReference type="CDD" id="cd06267">
    <property type="entry name" value="PBP1_LacI_sugar_binding-like"/>
    <property type="match status" value="1"/>
</dbReference>
<evidence type="ECO:0000256" key="1">
    <source>
        <dbReference type="ARBA" id="ARBA00023015"/>
    </source>
</evidence>
<name>A0A8H9GV70_9DEIO</name>
<gene>
    <name evidence="5" type="ORF">GCM10008956_34820</name>
</gene>
<dbReference type="PROSITE" id="PS00356">
    <property type="entry name" value="HTH_LACI_1"/>
    <property type="match status" value="1"/>
</dbReference>
<evidence type="ECO:0000313" key="5">
    <source>
        <dbReference type="EMBL" id="GGM56010.1"/>
    </source>
</evidence>
<evidence type="ECO:0000256" key="3">
    <source>
        <dbReference type="ARBA" id="ARBA00023163"/>
    </source>
</evidence>
<feature type="domain" description="HTH lacI-type" evidence="4">
    <location>
        <begin position="5"/>
        <end position="59"/>
    </location>
</feature>
<dbReference type="AlphaFoldDB" id="A0A8H9GV70"/>
<dbReference type="PANTHER" id="PTHR30146">
    <property type="entry name" value="LACI-RELATED TRANSCRIPTIONAL REPRESSOR"/>
    <property type="match status" value="1"/>
</dbReference>
<keyword evidence="6" id="KW-1185">Reference proteome</keyword>
<dbReference type="Pfam" id="PF00532">
    <property type="entry name" value="Peripla_BP_1"/>
    <property type="match status" value="1"/>
</dbReference>
<keyword evidence="1" id="KW-0805">Transcription regulation</keyword>
<protein>
    <submittedName>
        <fullName evidence="5">LacI family transcriptional regulator</fullName>
    </submittedName>
</protein>
<proteinExistence type="predicted"/>
<dbReference type="GO" id="GO:0000976">
    <property type="term" value="F:transcription cis-regulatory region binding"/>
    <property type="evidence" value="ECO:0007669"/>
    <property type="project" value="TreeGrafter"/>
</dbReference>
<dbReference type="PRINTS" id="PR00036">
    <property type="entry name" value="HTHLACI"/>
</dbReference>
<dbReference type="SUPFAM" id="SSF53822">
    <property type="entry name" value="Periplasmic binding protein-like I"/>
    <property type="match status" value="1"/>
</dbReference>
<dbReference type="InterPro" id="IPR028082">
    <property type="entry name" value="Peripla_BP_I"/>
</dbReference>
<organism evidence="5 6">
    <name type="scientific">Deinococcus arenae</name>
    <dbReference type="NCBI Taxonomy" id="1452751"/>
    <lineage>
        <taxon>Bacteria</taxon>
        <taxon>Thermotogati</taxon>
        <taxon>Deinococcota</taxon>
        <taxon>Deinococci</taxon>
        <taxon>Deinococcales</taxon>
        <taxon>Deinococcaceae</taxon>
        <taxon>Deinococcus</taxon>
    </lineage>
</organism>
<keyword evidence="2" id="KW-0238">DNA-binding</keyword>
<dbReference type="Gene3D" id="1.10.260.40">
    <property type="entry name" value="lambda repressor-like DNA-binding domains"/>
    <property type="match status" value="1"/>
</dbReference>
<dbReference type="InterPro" id="IPR000843">
    <property type="entry name" value="HTH_LacI"/>
</dbReference>
<dbReference type="InterPro" id="IPR010982">
    <property type="entry name" value="Lambda_DNA-bd_dom_sf"/>
</dbReference>
<dbReference type="CDD" id="cd01392">
    <property type="entry name" value="HTH_LacI"/>
    <property type="match status" value="1"/>
</dbReference>
<dbReference type="PROSITE" id="PS50932">
    <property type="entry name" value="HTH_LACI_2"/>
    <property type="match status" value="1"/>
</dbReference>
<accession>A0A8H9GV70</accession>
<dbReference type="GO" id="GO:0003700">
    <property type="term" value="F:DNA-binding transcription factor activity"/>
    <property type="evidence" value="ECO:0007669"/>
    <property type="project" value="TreeGrafter"/>
</dbReference>
<dbReference type="RefSeq" id="WP_110832957.1">
    <property type="nucleotide sequence ID" value="NZ_BMQG01000018.1"/>
</dbReference>